<dbReference type="Pfam" id="PF00107">
    <property type="entry name" value="ADH_zinc_N"/>
    <property type="match status" value="1"/>
</dbReference>
<organism evidence="2 3">
    <name type="scientific">Dactylosporangium salmoneum</name>
    <dbReference type="NCBI Taxonomy" id="53361"/>
    <lineage>
        <taxon>Bacteria</taxon>
        <taxon>Bacillati</taxon>
        <taxon>Actinomycetota</taxon>
        <taxon>Actinomycetes</taxon>
        <taxon>Micromonosporales</taxon>
        <taxon>Micromonosporaceae</taxon>
        <taxon>Dactylosporangium</taxon>
    </lineage>
</organism>
<comment type="caution">
    <text evidence="2">The sequence shown here is derived from an EMBL/GenBank/DDBJ whole genome shotgun (WGS) entry which is preliminary data.</text>
</comment>
<evidence type="ECO:0000313" key="2">
    <source>
        <dbReference type="EMBL" id="GAA2338209.1"/>
    </source>
</evidence>
<dbReference type="PANTHER" id="PTHR43677:SF11">
    <property type="entry name" value="ZINC-CONTAINING ALCOHOL DEHYDROGENASE"/>
    <property type="match status" value="1"/>
</dbReference>
<dbReference type="PANTHER" id="PTHR43677">
    <property type="entry name" value="SHORT-CHAIN DEHYDROGENASE/REDUCTASE"/>
    <property type="match status" value="1"/>
</dbReference>
<dbReference type="RefSeq" id="WP_344611973.1">
    <property type="nucleotide sequence ID" value="NZ_BAAARV010000018.1"/>
</dbReference>
<sequence length="324" mass="32719">MRAVLILRCGRPPVVADHFDPAPAAPAPGLAEVTVAAAPVTPLDVFCASGTSYFGSPAVPYVPGVQGVGALGDGTLGDGTPVWFATDAGMRPGNGSMAERARVPHEDVVPLPEGADPRLVAALGLSAVAAWQALAGTGDLRHGEQVLVLGAGGVVGQAAVQIARLLGARRVVAAARSALAQERATRHGADAVVPLDDTDDADTLAARLRPALDGPVDLVLDPLFGVPAAAALRVLRPGGRLVNLGGSASPTAPIDSATLRSGSLRILGYTNNALSKAERAETLRTVAAHAAAGRLTVDFDAVPLDAAPDAWTASSSRMVLLPQS</sequence>
<evidence type="ECO:0000313" key="3">
    <source>
        <dbReference type="Proteomes" id="UP001501444"/>
    </source>
</evidence>
<dbReference type="InterPro" id="IPR011032">
    <property type="entry name" value="GroES-like_sf"/>
</dbReference>
<reference evidence="2 3" key="1">
    <citation type="journal article" date="2019" name="Int. J. Syst. Evol. Microbiol.">
        <title>The Global Catalogue of Microorganisms (GCM) 10K type strain sequencing project: providing services to taxonomists for standard genome sequencing and annotation.</title>
        <authorList>
            <consortium name="The Broad Institute Genomics Platform"/>
            <consortium name="The Broad Institute Genome Sequencing Center for Infectious Disease"/>
            <person name="Wu L."/>
            <person name="Ma J."/>
        </authorList>
    </citation>
    <scope>NUCLEOTIDE SEQUENCE [LARGE SCALE GENOMIC DNA]</scope>
    <source>
        <strain evidence="2 3">JCM 3272</strain>
    </source>
</reference>
<gene>
    <name evidence="2" type="ORF">GCM10010170_019650</name>
</gene>
<proteinExistence type="predicted"/>
<protein>
    <submittedName>
        <fullName evidence="2">Zinc-binding dehydrogenase</fullName>
    </submittedName>
</protein>
<accession>A0ABN3FUY5</accession>
<dbReference type="Proteomes" id="UP001501444">
    <property type="component" value="Unassembled WGS sequence"/>
</dbReference>
<dbReference type="Gene3D" id="3.40.50.720">
    <property type="entry name" value="NAD(P)-binding Rossmann-like Domain"/>
    <property type="match status" value="1"/>
</dbReference>
<dbReference type="InterPro" id="IPR013149">
    <property type="entry name" value="ADH-like_C"/>
</dbReference>
<dbReference type="EMBL" id="BAAARV010000018">
    <property type="protein sequence ID" value="GAA2338209.1"/>
    <property type="molecule type" value="Genomic_DNA"/>
</dbReference>
<evidence type="ECO:0000259" key="1">
    <source>
        <dbReference type="SMART" id="SM00829"/>
    </source>
</evidence>
<dbReference type="InterPro" id="IPR036291">
    <property type="entry name" value="NAD(P)-bd_dom_sf"/>
</dbReference>
<dbReference type="InterPro" id="IPR020843">
    <property type="entry name" value="ER"/>
</dbReference>
<dbReference type="InterPro" id="IPR051397">
    <property type="entry name" value="Zn-ADH-like_protein"/>
</dbReference>
<dbReference type="SUPFAM" id="SSF51735">
    <property type="entry name" value="NAD(P)-binding Rossmann-fold domains"/>
    <property type="match status" value="1"/>
</dbReference>
<dbReference type="SUPFAM" id="SSF50129">
    <property type="entry name" value="GroES-like"/>
    <property type="match status" value="1"/>
</dbReference>
<name>A0ABN3FUY5_9ACTN</name>
<keyword evidence="3" id="KW-1185">Reference proteome</keyword>
<dbReference type="Gene3D" id="3.90.180.10">
    <property type="entry name" value="Medium-chain alcohol dehydrogenases, catalytic domain"/>
    <property type="match status" value="1"/>
</dbReference>
<dbReference type="SMART" id="SM00829">
    <property type="entry name" value="PKS_ER"/>
    <property type="match status" value="1"/>
</dbReference>
<feature type="domain" description="Enoyl reductase (ER)" evidence="1">
    <location>
        <begin position="10"/>
        <end position="297"/>
    </location>
</feature>